<protein>
    <recommendedName>
        <fullName evidence="1">diguanylate cyclase</fullName>
        <ecNumber evidence="1">2.7.7.65</ecNumber>
    </recommendedName>
</protein>
<dbReference type="InterPro" id="IPR029787">
    <property type="entry name" value="Nucleotide_cyclase"/>
</dbReference>
<dbReference type="Gene3D" id="3.30.70.270">
    <property type="match status" value="1"/>
</dbReference>
<dbReference type="InterPro" id="IPR038188">
    <property type="entry name" value="TorS_sensor_sf"/>
</dbReference>
<dbReference type="EC" id="2.7.7.65" evidence="1"/>
<dbReference type="PROSITE" id="PS50887">
    <property type="entry name" value="GGDEF"/>
    <property type="match status" value="1"/>
</dbReference>
<dbReference type="InterPro" id="IPR050469">
    <property type="entry name" value="Diguanylate_Cyclase"/>
</dbReference>
<dbReference type="NCBIfam" id="TIGR00254">
    <property type="entry name" value="GGDEF"/>
    <property type="match status" value="1"/>
</dbReference>
<evidence type="ECO:0000256" key="2">
    <source>
        <dbReference type="ARBA" id="ARBA00034247"/>
    </source>
</evidence>
<evidence type="ECO:0000256" key="1">
    <source>
        <dbReference type="ARBA" id="ARBA00012528"/>
    </source>
</evidence>
<evidence type="ECO:0000259" key="4">
    <source>
        <dbReference type="PROSITE" id="PS50887"/>
    </source>
</evidence>
<dbReference type="Gene3D" id="1.20.58.920">
    <property type="match status" value="1"/>
</dbReference>
<feature type="transmembrane region" description="Helical" evidence="3">
    <location>
        <begin position="12"/>
        <end position="34"/>
    </location>
</feature>
<gene>
    <name evidence="5" type="ORF">HOP52_06180</name>
</gene>
<dbReference type="Pfam" id="PF00990">
    <property type="entry name" value="GGDEF"/>
    <property type="match status" value="1"/>
</dbReference>
<organism evidence="5 6">
    <name type="scientific">Billgrantia campisalis</name>
    <dbReference type="NCBI Taxonomy" id="74661"/>
    <lineage>
        <taxon>Bacteria</taxon>
        <taxon>Pseudomonadati</taxon>
        <taxon>Pseudomonadota</taxon>
        <taxon>Gammaproteobacteria</taxon>
        <taxon>Oceanospirillales</taxon>
        <taxon>Halomonadaceae</taxon>
        <taxon>Billgrantia</taxon>
    </lineage>
</organism>
<dbReference type="PANTHER" id="PTHR45138">
    <property type="entry name" value="REGULATORY COMPONENTS OF SENSORY TRANSDUCTION SYSTEM"/>
    <property type="match status" value="1"/>
</dbReference>
<keyword evidence="3" id="KW-0812">Transmembrane</keyword>
<dbReference type="InterPro" id="IPR043128">
    <property type="entry name" value="Rev_trsase/Diguanyl_cyclase"/>
</dbReference>
<evidence type="ECO:0000313" key="5">
    <source>
        <dbReference type="EMBL" id="MCG6657352.1"/>
    </source>
</evidence>
<dbReference type="InterPro" id="IPR000160">
    <property type="entry name" value="GGDEF_dom"/>
</dbReference>
<feature type="domain" description="GGDEF" evidence="4">
    <location>
        <begin position="319"/>
        <end position="451"/>
    </location>
</feature>
<keyword evidence="6" id="KW-1185">Reference proteome</keyword>
<keyword evidence="3" id="KW-0472">Membrane</keyword>
<dbReference type="SMART" id="SM00267">
    <property type="entry name" value="GGDEF"/>
    <property type="match status" value="1"/>
</dbReference>
<dbReference type="CDD" id="cd01949">
    <property type="entry name" value="GGDEF"/>
    <property type="match status" value="1"/>
</dbReference>
<dbReference type="SUPFAM" id="SSF55073">
    <property type="entry name" value="Nucleotide cyclase"/>
    <property type="match status" value="1"/>
</dbReference>
<name>A0ABS9P814_9GAMM</name>
<comment type="catalytic activity">
    <reaction evidence="2">
        <text>2 GTP = 3',3'-c-di-GMP + 2 diphosphate</text>
        <dbReference type="Rhea" id="RHEA:24898"/>
        <dbReference type="ChEBI" id="CHEBI:33019"/>
        <dbReference type="ChEBI" id="CHEBI:37565"/>
        <dbReference type="ChEBI" id="CHEBI:58805"/>
        <dbReference type="EC" id="2.7.7.65"/>
    </reaction>
</comment>
<dbReference type="EMBL" id="JABFUC010000004">
    <property type="protein sequence ID" value="MCG6657352.1"/>
    <property type="molecule type" value="Genomic_DNA"/>
</dbReference>
<accession>A0ABS9P814</accession>
<keyword evidence="3" id="KW-1133">Transmembrane helix</keyword>
<dbReference type="RefSeq" id="WP_238976494.1">
    <property type="nucleotide sequence ID" value="NZ_JABFUC010000004.1"/>
</dbReference>
<evidence type="ECO:0000256" key="3">
    <source>
        <dbReference type="SAM" id="Phobius"/>
    </source>
</evidence>
<dbReference type="Proteomes" id="UP000814385">
    <property type="component" value="Unassembled WGS sequence"/>
</dbReference>
<reference evidence="5 6" key="1">
    <citation type="submission" date="2020-05" db="EMBL/GenBank/DDBJ databases">
        <title>Comparative genomic analysis of denitrifying bacteria from Halomonas genus.</title>
        <authorList>
            <person name="Wang L."/>
            <person name="Shao Z."/>
        </authorList>
    </citation>
    <scope>NUCLEOTIDE SEQUENCE [LARGE SCALE GENOMIC DNA]</scope>
    <source>
        <strain evidence="5 6">A4</strain>
    </source>
</reference>
<dbReference type="PANTHER" id="PTHR45138:SF9">
    <property type="entry name" value="DIGUANYLATE CYCLASE DGCM-RELATED"/>
    <property type="match status" value="1"/>
</dbReference>
<proteinExistence type="predicted"/>
<comment type="caution">
    <text evidence="5">The sequence shown here is derived from an EMBL/GenBank/DDBJ whole genome shotgun (WGS) entry which is preliminary data.</text>
</comment>
<sequence length="462" mass="52131">MRMGFGLTARLAALTALLTLVILGTIAMALMSFAEYRKELSELSGQHTRALMTASQLIQQSESMVGSGAMLLLADDHLTRRQAMFEINDRKEWIGRLVDELTDMRPADGNFAEINRARDQLVESLEQLDGLVQQRIDLSQRLREAHDPQGVDRLQQIEAQIAYLIRAHRSLSQALGVAVGYHVSRIRTEIRGSADSLSDDIRHRERVLKGFVLVTLLVLIALVLHINRSVVQRIVQLQKVISSERPSPDDLVVDGRDEIARMTGSIQRYVQRINHNEERILAMNRELDFLATHDALTQLNNRHYFERALNERRSEMQRSHYCAVMIDIDRFKVINDVHGHDAGDRVIRYVADCLREGLPETALIARYGGEEFVALAFDMTAPELESLLEAIRQRLESTAIDANGESIVVTASFGLAQKIPDTEFQVCLKAADEALYEAKRQGRNRVVTRRMRAADLGESSDA</sequence>
<evidence type="ECO:0000313" key="6">
    <source>
        <dbReference type="Proteomes" id="UP000814385"/>
    </source>
</evidence>